<keyword evidence="6" id="KW-0832">Ubl conjugation</keyword>
<dbReference type="Pfam" id="PF13891">
    <property type="entry name" value="zf-C3HC3H_KANSL2"/>
    <property type="match status" value="2"/>
</dbReference>
<feature type="compositionally biased region" description="Low complexity" evidence="14">
    <location>
        <begin position="26"/>
        <end position="36"/>
    </location>
</feature>
<evidence type="ECO:0000256" key="14">
    <source>
        <dbReference type="SAM" id="MobiDB-lite"/>
    </source>
</evidence>
<feature type="region of interest" description="Disordered" evidence="14">
    <location>
        <begin position="112"/>
        <end position="133"/>
    </location>
</feature>
<evidence type="ECO:0000256" key="4">
    <source>
        <dbReference type="ARBA" id="ARBA00022499"/>
    </source>
</evidence>
<feature type="domain" description="KANL2-like probable zinc-finger" evidence="15">
    <location>
        <begin position="370"/>
        <end position="425"/>
    </location>
</feature>
<reference evidence="16 17" key="1">
    <citation type="submission" date="2023-09" db="EMBL/GenBank/DDBJ databases">
        <title>Nesidiocoris tenuis whole genome shotgun sequence.</title>
        <authorList>
            <person name="Shibata T."/>
            <person name="Shimoda M."/>
            <person name="Kobayashi T."/>
            <person name="Uehara T."/>
        </authorList>
    </citation>
    <scope>NUCLEOTIDE SEQUENCE [LARGE SCALE GENOMIC DNA]</scope>
    <source>
        <strain evidence="16 17">Japan</strain>
    </source>
</reference>
<evidence type="ECO:0000256" key="13">
    <source>
        <dbReference type="ARBA" id="ARBA00093543"/>
    </source>
</evidence>
<evidence type="ECO:0000256" key="5">
    <source>
        <dbReference type="ARBA" id="ARBA00022553"/>
    </source>
</evidence>
<dbReference type="InterPro" id="IPR026316">
    <property type="entry name" value="NSL2"/>
</dbReference>
<evidence type="ECO:0000256" key="9">
    <source>
        <dbReference type="ARBA" id="ARBA00023242"/>
    </source>
</evidence>
<keyword evidence="4" id="KW-1017">Isopeptide bond</keyword>
<feature type="domain" description="KANL2-like probable zinc-finger" evidence="15">
    <location>
        <begin position="43"/>
        <end position="98"/>
    </location>
</feature>
<gene>
    <name evidence="16" type="ORF">NTJ_01769</name>
</gene>
<dbReference type="Proteomes" id="UP001307889">
    <property type="component" value="Chromosome 1"/>
</dbReference>
<dbReference type="PANTHER" id="PTHR13453">
    <property type="entry name" value="KAT8 REGULATORY NSL COMPLEX SUBUNIT 2"/>
    <property type="match status" value="1"/>
</dbReference>
<dbReference type="InterPro" id="IPR025927">
    <property type="entry name" value="Znf_KANL2-like"/>
</dbReference>
<evidence type="ECO:0000256" key="1">
    <source>
        <dbReference type="ARBA" id="ARBA00004123"/>
    </source>
</evidence>
<keyword evidence="5" id="KW-0597">Phosphoprotein</keyword>
<evidence type="ECO:0000256" key="8">
    <source>
        <dbReference type="ARBA" id="ARBA00023128"/>
    </source>
</evidence>
<proteinExistence type="predicted"/>
<keyword evidence="8" id="KW-0496">Mitochondrion</keyword>
<evidence type="ECO:0000313" key="16">
    <source>
        <dbReference type="EMBL" id="BES88962.1"/>
    </source>
</evidence>
<evidence type="ECO:0000256" key="6">
    <source>
        <dbReference type="ARBA" id="ARBA00022843"/>
    </source>
</evidence>
<name>A0ABN7A9H4_9HEMI</name>
<comment type="subcellular location">
    <subcellularLocation>
        <location evidence="2">Mitochondrion</location>
    </subcellularLocation>
    <subcellularLocation>
        <location evidence="1">Nucleus</location>
    </subcellularLocation>
</comment>
<evidence type="ECO:0000256" key="12">
    <source>
        <dbReference type="ARBA" id="ARBA00093359"/>
    </source>
</evidence>
<evidence type="ECO:0000256" key="11">
    <source>
        <dbReference type="ARBA" id="ARBA00033378"/>
    </source>
</evidence>
<organism evidence="16 17">
    <name type="scientific">Nesidiocoris tenuis</name>
    <dbReference type="NCBI Taxonomy" id="355587"/>
    <lineage>
        <taxon>Eukaryota</taxon>
        <taxon>Metazoa</taxon>
        <taxon>Ecdysozoa</taxon>
        <taxon>Arthropoda</taxon>
        <taxon>Hexapoda</taxon>
        <taxon>Insecta</taxon>
        <taxon>Pterygota</taxon>
        <taxon>Neoptera</taxon>
        <taxon>Paraneoptera</taxon>
        <taxon>Hemiptera</taxon>
        <taxon>Heteroptera</taxon>
        <taxon>Panheteroptera</taxon>
        <taxon>Cimicomorpha</taxon>
        <taxon>Miridae</taxon>
        <taxon>Dicyphina</taxon>
        <taxon>Nesidiocoris</taxon>
    </lineage>
</organism>
<comment type="subunit">
    <text evidence="13">Component of the NSL complex at least composed of KAT8/MOF, KANSL1, KANSL2, KANSL3, MCRS1, PHF20, OGT1/OGT, WDR5 and HCFC1.</text>
</comment>
<keyword evidence="17" id="KW-1185">Reference proteome</keyword>
<feature type="region of interest" description="Disordered" evidence="14">
    <location>
        <begin position="1"/>
        <end position="41"/>
    </location>
</feature>
<keyword evidence="9" id="KW-0539">Nucleus</keyword>
<evidence type="ECO:0000259" key="15">
    <source>
        <dbReference type="Pfam" id="PF13891"/>
    </source>
</evidence>
<dbReference type="EMBL" id="AP028909">
    <property type="protein sequence ID" value="BES88962.1"/>
    <property type="molecule type" value="Genomic_DNA"/>
</dbReference>
<comment type="function">
    <text evidence="12">Non-catalytic component of the NSL histone acetyltransferase complex, a multiprotein complex that mediates histone H4 acetylation at 'Lys-5'- and 'Lys-8' (H4K5ac and H4K8ac) at transcription start sites and promotes transcription initiation. Required for NSL complex stability and for transcription of intraciliary transport genes in both ciliated and non-ciliated cells by regulating histone H4 acetylation at 'Lys-5'- and 'Lys-12' (H4K5ac and H4K12ac). This is necessary for cilium assembly in ciliated cells and for organization of the microtubule cytoskeleton in non-ciliated cells. Required within the NSL complex to maintain nuclear architecture stability by promoting KAT8-mediated acetylation of lamin LMNA.</text>
</comment>
<evidence type="ECO:0000256" key="10">
    <source>
        <dbReference type="ARBA" id="ARBA00032947"/>
    </source>
</evidence>
<accession>A0ABN7A9H4</accession>
<evidence type="ECO:0000256" key="3">
    <source>
        <dbReference type="ARBA" id="ARBA00015508"/>
    </source>
</evidence>
<sequence length="455" mass="51089">MIRSAKAGSSGPAAEGLKRPGPSAGSSSTTKWARSSSPPPRLCAYSARACSQPVLEKYEYCLRHILEDKNAPFKPCGYAYPSNNKRCLLPAPRTDKRDAGLLKNLFPNEEIVEAPKNSETGDSSKKKPRPKRQRYCPIHVWTTHMKRQGLNAKHTLPTTPESLLAGLSHYVRPMRSSKNETEDLHSSARSKPINPFVEVDFAKVAQNRNQVLECASDSDSDNEMATMDSVWNAINEDSSDAESVESQMDDSLKHAGIYTLDEVYATHHKKLMRLQLMYQRQFERLAHVLKERRRKYLIALKKEKETLCSIADQAKSTAKDQKLYNKLKALNHYHRRSAAESVAYLSQIEKRQKDLAKPPSYTKCFYSEGGVRCSKSTIPLTRYCYKHILEDQNQFLFRACGCEAADTICQDTVTGLCSGETCILHVKLPSLHHANNATNNENDVTNFTSSSGLPL</sequence>
<keyword evidence="7" id="KW-0156">Chromatin regulator</keyword>
<evidence type="ECO:0000256" key="7">
    <source>
        <dbReference type="ARBA" id="ARBA00022853"/>
    </source>
</evidence>
<dbReference type="PANTHER" id="PTHR13453:SF1">
    <property type="entry name" value="KAT8 REGULATORY NSL COMPLEX SUBUNIT 2"/>
    <property type="match status" value="1"/>
</dbReference>
<evidence type="ECO:0000256" key="2">
    <source>
        <dbReference type="ARBA" id="ARBA00004173"/>
    </source>
</evidence>
<evidence type="ECO:0000313" key="17">
    <source>
        <dbReference type="Proteomes" id="UP001307889"/>
    </source>
</evidence>
<protein>
    <recommendedName>
        <fullName evidence="3">KAT8 regulatory NSL complex subunit 2</fullName>
    </recommendedName>
    <alternativeName>
        <fullName evidence="11">NSL complex protein NSL2</fullName>
    </alternativeName>
    <alternativeName>
        <fullName evidence="10">Non-specific lethal 2 homolog</fullName>
    </alternativeName>
</protein>